<feature type="region of interest" description="Disordered" evidence="1">
    <location>
        <begin position="181"/>
        <end position="228"/>
    </location>
</feature>
<feature type="compositionally biased region" description="Basic and acidic residues" evidence="1">
    <location>
        <begin position="181"/>
        <end position="195"/>
    </location>
</feature>
<dbReference type="Pfam" id="PF13751">
    <property type="entry name" value="DDE_Tnp_1_6"/>
    <property type="match status" value="1"/>
</dbReference>
<reference evidence="5" key="1">
    <citation type="submission" date="2007-10" db="EMBL/GenBank/DDBJ databases">
        <title>Complete sequence of chromosome of Desulforudis audaxviator MP104C.</title>
        <authorList>
            <person name="Copeland A."/>
            <person name="Lucas S."/>
            <person name="Lapidus A."/>
            <person name="Barry K."/>
            <person name="Glavina del Rio T."/>
            <person name="Dalin E."/>
            <person name="Tice H."/>
            <person name="Bruce D."/>
            <person name="Pitluck S."/>
            <person name="Lowry S.R."/>
            <person name="Larimer F."/>
            <person name="Land M.L."/>
            <person name="Hauser L."/>
            <person name="Kyrpides N."/>
            <person name="Ivanova N.N."/>
            <person name="Richardson P."/>
        </authorList>
    </citation>
    <scope>NUCLEOTIDE SEQUENCE [LARGE SCALE GENOMIC DNA]</scope>
    <source>
        <strain evidence="5">MP104C</strain>
    </source>
</reference>
<dbReference type="InterPro" id="IPR025668">
    <property type="entry name" value="Tnp_DDE_dom"/>
</dbReference>
<dbReference type="KEGG" id="dau:Daud_0792"/>
<accession>B1I2U2</accession>
<protein>
    <submittedName>
        <fullName evidence="4">Transposase, IS4 family protein</fullName>
    </submittedName>
</protein>
<dbReference type="InterPro" id="IPR047629">
    <property type="entry name" value="IS1182_transpos"/>
</dbReference>
<feature type="domain" description="Transposase DDE" evidence="3">
    <location>
        <begin position="348"/>
        <end position="465"/>
    </location>
</feature>
<dbReference type="AlphaFoldDB" id="B1I2U2"/>
<evidence type="ECO:0000259" key="3">
    <source>
        <dbReference type="Pfam" id="PF13751"/>
    </source>
</evidence>
<evidence type="ECO:0000313" key="4">
    <source>
        <dbReference type="EMBL" id="ACA59311.1"/>
    </source>
</evidence>
<dbReference type="eggNOG" id="COG3039">
    <property type="taxonomic scope" value="Bacteria"/>
</dbReference>
<proteinExistence type="predicted"/>
<organism evidence="4 5">
    <name type="scientific">Desulforudis audaxviator (strain MP104C)</name>
    <dbReference type="NCBI Taxonomy" id="477974"/>
    <lineage>
        <taxon>Bacteria</taxon>
        <taxon>Bacillati</taxon>
        <taxon>Bacillota</taxon>
        <taxon>Clostridia</taxon>
        <taxon>Thermoanaerobacterales</taxon>
        <taxon>Candidatus Desulforudaceae</taxon>
        <taxon>Candidatus Desulforudis</taxon>
    </lineage>
</organism>
<feature type="domain" description="Transposase InsH N-terminal" evidence="2">
    <location>
        <begin position="19"/>
        <end position="115"/>
    </location>
</feature>
<name>B1I2U2_DESAP</name>
<dbReference type="STRING" id="477974.Daud_0792"/>
<gene>
    <name evidence="4" type="ordered locus">Daud_0792</name>
</gene>
<evidence type="ECO:0000259" key="2">
    <source>
        <dbReference type="Pfam" id="PF05598"/>
    </source>
</evidence>
<reference evidence="4 5" key="2">
    <citation type="journal article" date="2008" name="Science">
        <title>Environmental genomics reveals a single-species ecosystem deep within Earth.</title>
        <authorList>
            <person name="Chivian D."/>
            <person name="Brodie E.L."/>
            <person name="Alm E.J."/>
            <person name="Culley D.E."/>
            <person name="Dehal P.S."/>
            <person name="Desantis T.Z."/>
            <person name="Gihring T.M."/>
            <person name="Lapidus A."/>
            <person name="Lin L.H."/>
            <person name="Lowry S.R."/>
            <person name="Moser D.P."/>
            <person name="Richardson P.M."/>
            <person name="Southam G."/>
            <person name="Wanger G."/>
            <person name="Pratt L.M."/>
            <person name="Andersen G.L."/>
            <person name="Hazen T.C."/>
            <person name="Brockman F.J."/>
            <person name="Arkin A.P."/>
            <person name="Onstott T.C."/>
        </authorList>
    </citation>
    <scope>NUCLEOTIDE SEQUENCE [LARGE SCALE GENOMIC DNA]</scope>
    <source>
        <strain evidence="4 5">MP104C</strain>
    </source>
</reference>
<dbReference type="HOGENOM" id="CLU_021293_2_3_9"/>
<sequence>MITMMGYKQPQGKLFYQFSLDERVPLNHFLREVVKTVDFSFIYSLTRPFYSHTGTPSVDPVVVFKMALLGYFYGITSERQLAEECKLNLAFMWFLGYDIDELPPDHSILSKARKRYGREVYEQFFRHVVQLCQKAGLIEGNKVFLDATLVRANASLDSLVSRELHRQLDQTPKEYLNRVWEENPLNEKDAPEDTKGVTALTGSSAQPPEDTPGQPPTNRLKRTNEKWVSRTDPDASLITRHDHRGLFLAHKVHICVDEGQARIVTAVETTPGGTAECHVLPDLIGKHTWNTRLRPNEVVADRAYGTRKVYRFLRQNGILPSIPSRKPWKKRRKLAAGFRYDRERDVYVCPKGKLLYRQNKDRPDGSQVYRVHRLACKNCENQGVLCRAKRPSIIRNHDTKLLAWVEEHLNTKIANKSLRARKQWPETVFAEMKGPRGLDQARLRGTNGVQVQALLALMAHNIRQLERAISKRSKPAQAMGIPGMIPFGNSSHKYLDLRWFDFDYKIRGLATGPQPKTEPFSVDNCETWNLGLHVNITSCGIMLNTAVAIVHLVRLPSRARAFASAARPLDCCRTAMA</sequence>
<keyword evidence="5" id="KW-1185">Reference proteome</keyword>
<evidence type="ECO:0000256" key="1">
    <source>
        <dbReference type="SAM" id="MobiDB-lite"/>
    </source>
</evidence>
<dbReference type="PANTHER" id="PTHR33408:SF2">
    <property type="entry name" value="TRANSPOSASE DDE DOMAIN-CONTAINING PROTEIN"/>
    <property type="match status" value="1"/>
</dbReference>
<dbReference type="PANTHER" id="PTHR33408">
    <property type="entry name" value="TRANSPOSASE"/>
    <property type="match status" value="1"/>
</dbReference>
<dbReference type="EMBL" id="CP000860">
    <property type="protein sequence ID" value="ACA59311.1"/>
    <property type="molecule type" value="Genomic_DNA"/>
</dbReference>
<evidence type="ECO:0000313" key="5">
    <source>
        <dbReference type="Proteomes" id="UP000008544"/>
    </source>
</evidence>
<dbReference type="Pfam" id="PF05598">
    <property type="entry name" value="DUF772"/>
    <property type="match status" value="1"/>
</dbReference>
<dbReference type="InterPro" id="IPR008490">
    <property type="entry name" value="Transposase_InsH_N"/>
</dbReference>
<dbReference type="Proteomes" id="UP000008544">
    <property type="component" value="Chromosome"/>
</dbReference>
<dbReference type="NCBIfam" id="NF033551">
    <property type="entry name" value="transpos_IS1182"/>
    <property type="match status" value="1"/>
</dbReference>